<evidence type="ECO:0000313" key="1">
    <source>
        <dbReference type="EMBL" id="KAJ6801892.1"/>
    </source>
</evidence>
<evidence type="ECO:0000313" key="2">
    <source>
        <dbReference type="Proteomes" id="UP001140949"/>
    </source>
</evidence>
<keyword evidence="2" id="KW-1185">Reference proteome</keyword>
<dbReference type="Proteomes" id="UP001140949">
    <property type="component" value="Unassembled WGS sequence"/>
</dbReference>
<protein>
    <submittedName>
        <fullName evidence="1">Classical arabinogalactan protein 4</fullName>
    </submittedName>
</protein>
<proteinExistence type="predicted"/>
<dbReference type="AlphaFoldDB" id="A0AAX6ECV1"/>
<dbReference type="EMBL" id="JANAVB010037541">
    <property type="protein sequence ID" value="KAJ6801892.1"/>
    <property type="molecule type" value="Genomic_DNA"/>
</dbReference>
<comment type="caution">
    <text evidence="1">The sequence shown here is derived from an EMBL/GenBank/DDBJ whole genome shotgun (WGS) entry which is preliminary data.</text>
</comment>
<gene>
    <name evidence="1" type="ORF">M6B38_195490</name>
</gene>
<organism evidence="1 2">
    <name type="scientific">Iris pallida</name>
    <name type="common">Sweet iris</name>
    <dbReference type="NCBI Taxonomy" id="29817"/>
    <lineage>
        <taxon>Eukaryota</taxon>
        <taxon>Viridiplantae</taxon>
        <taxon>Streptophyta</taxon>
        <taxon>Embryophyta</taxon>
        <taxon>Tracheophyta</taxon>
        <taxon>Spermatophyta</taxon>
        <taxon>Magnoliopsida</taxon>
        <taxon>Liliopsida</taxon>
        <taxon>Asparagales</taxon>
        <taxon>Iridaceae</taxon>
        <taxon>Iridoideae</taxon>
        <taxon>Irideae</taxon>
        <taxon>Iris</taxon>
    </lineage>
</organism>
<reference evidence="1" key="2">
    <citation type="submission" date="2023-04" db="EMBL/GenBank/DDBJ databases">
        <authorList>
            <person name="Bruccoleri R.E."/>
            <person name="Oakeley E.J."/>
            <person name="Faust A.-M."/>
            <person name="Dessus-Babus S."/>
            <person name="Altorfer M."/>
            <person name="Burckhardt D."/>
            <person name="Oertli M."/>
            <person name="Naumann U."/>
            <person name="Petersen F."/>
            <person name="Wong J."/>
        </authorList>
    </citation>
    <scope>NUCLEOTIDE SEQUENCE</scope>
    <source>
        <strain evidence="1">GSM-AAB239-AS_SAM_17_03QT</strain>
        <tissue evidence="1">Leaf</tissue>
    </source>
</reference>
<accession>A0AAX6ECV1</accession>
<sequence length="62" mass="7042">MTNTPNCHNCVSLPLLHTGISRILLSQTQAGHSRYLLKSHSFSNTELLENCRKILFKVFQTV</sequence>
<name>A0AAX6ECV1_IRIPA</name>
<reference evidence="1" key="1">
    <citation type="journal article" date="2023" name="GigaByte">
        <title>Genome assembly of the bearded iris, Iris pallida Lam.</title>
        <authorList>
            <person name="Bruccoleri R.E."/>
            <person name="Oakeley E.J."/>
            <person name="Faust A.M.E."/>
            <person name="Altorfer M."/>
            <person name="Dessus-Babus S."/>
            <person name="Burckhardt D."/>
            <person name="Oertli M."/>
            <person name="Naumann U."/>
            <person name="Petersen F."/>
            <person name="Wong J."/>
        </authorList>
    </citation>
    <scope>NUCLEOTIDE SEQUENCE</scope>
    <source>
        <strain evidence="1">GSM-AAB239-AS_SAM_17_03QT</strain>
    </source>
</reference>